<name>A0A1W1E9V5_9ZZZZ</name>
<dbReference type="InterPro" id="IPR016130">
    <property type="entry name" value="Tyr_Pase_AS"/>
</dbReference>
<dbReference type="Gene3D" id="3.90.190.10">
    <property type="entry name" value="Protein tyrosine phosphatase superfamily"/>
    <property type="match status" value="1"/>
</dbReference>
<proteinExistence type="predicted"/>
<dbReference type="AlphaFoldDB" id="A0A1W1E9V5"/>
<dbReference type="GO" id="GO:0004721">
    <property type="term" value="F:phosphoprotein phosphatase activity"/>
    <property type="evidence" value="ECO:0007669"/>
    <property type="project" value="InterPro"/>
</dbReference>
<dbReference type="Pfam" id="PF13350">
    <property type="entry name" value="Y_phosphatase3"/>
    <property type="match status" value="1"/>
</dbReference>
<dbReference type="PROSITE" id="PS00383">
    <property type="entry name" value="TYR_PHOSPHATASE_1"/>
    <property type="match status" value="1"/>
</dbReference>
<gene>
    <name evidence="1" type="ORF">MNB_SV-4-797</name>
</gene>
<evidence type="ECO:0000313" key="1">
    <source>
        <dbReference type="EMBL" id="SFV90755.1"/>
    </source>
</evidence>
<dbReference type="InterPro" id="IPR026893">
    <property type="entry name" value="Tyr/Ser_Pase_IphP-type"/>
</dbReference>
<dbReference type="InterPro" id="IPR029021">
    <property type="entry name" value="Prot-tyrosine_phosphatase-like"/>
</dbReference>
<organism evidence="1">
    <name type="scientific">hydrothermal vent metagenome</name>
    <dbReference type="NCBI Taxonomy" id="652676"/>
    <lineage>
        <taxon>unclassified sequences</taxon>
        <taxon>metagenomes</taxon>
        <taxon>ecological metagenomes</taxon>
    </lineage>
</organism>
<protein>
    <recommendedName>
        <fullName evidence="2">Tyrosine specific protein phosphatases domain-containing protein</fullName>
    </recommendedName>
</protein>
<accession>A0A1W1E9V5</accession>
<evidence type="ECO:0008006" key="2">
    <source>
        <dbReference type="Google" id="ProtNLM"/>
    </source>
</evidence>
<dbReference type="SUPFAM" id="SSF52799">
    <property type="entry name" value="(Phosphotyrosine protein) phosphatases II"/>
    <property type="match status" value="1"/>
</dbReference>
<dbReference type="EMBL" id="FPIB01000022">
    <property type="protein sequence ID" value="SFV90755.1"/>
    <property type="molecule type" value="Genomic_DNA"/>
</dbReference>
<sequence>MPAYIQKYHIRSIINLRGVSNEKWYKDELRISKENNVTHYDFGISDRRVIPLAKMDVLVTLMQQAPKPLLVHCKVGADRTSLASALYLYAIKHDSDAKRAISIIYGHFPWLGSKTKAMDRSFENYKKSRGK</sequence>
<reference evidence="1" key="1">
    <citation type="submission" date="2016-10" db="EMBL/GenBank/DDBJ databases">
        <authorList>
            <person name="de Groot N.N."/>
        </authorList>
    </citation>
    <scope>NUCLEOTIDE SEQUENCE</scope>
</reference>